<name>A0ABD1BXX3_CARAN</name>
<keyword evidence="3" id="KW-0722">Serine protease inhibitor</keyword>
<reference evidence="4 5" key="1">
    <citation type="submission" date="2024-04" db="EMBL/GenBank/DDBJ databases">
        <title>Genome assembly C_amara_ONT_v2.</title>
        <authorList>
            <person name="Yant L."/>
            <person name="Moore C."/>
            <person name="Slenker M."/>
        </authorList>
    </citation>
    <scope>NUCLEOTIDE SEQUENCE [LARGE SCALE GENOMIC DNA]</scope>
    <source>
        <tissue evidence="4">Leaf</tissue>
    </source>
</reference>
<dbReference type="PROSITE" id="PS00285">
    <property type="entry name" value="POTATO_INHIBITOR"/>
    <property type="match status" value="1"/>
</dbReference>
<accession>A0ABD1BXX3</accession>
<gene>
    <name evidence="4" type="ORF">V5N11_025530</name>
</gene>
<dbReference type="Proteomes" id="UP001558713">
    <property type="component" value="Unassembled WGS sequence"/>
</dbReference>
<dbReference type="GO" id="GO:0004867">
    <property type="term" value="F:serine-type endopeptidase inhibitor activity"/>
    <property type="evidence" value="ECO:0007669"/>
    <property type="project" value="UniProtKB-KW"/>
</dbReference>
<dbReference type="SUPFAM" id="SSF54654">
    <property type="entry name" value="CI-2 family of serine protease inhibitors"/>
    <property type="match status" value="1"/>
</dbReference>
<evidence type="ECO:0000313" key="5">
    <source>
        <dbReference type="Proteomes" id="UP001558713"/>
    </source>
</evidence>
<dbReference type="InterPro" id="IPR036354">
    <property type="entry name" value="Prot_inh_pot1_sf"/>
</dbReference>
<evidence type="ECO:0000313" key="4">
    <source>
        <dbReference type="EMBL" id="KAL1222074.1"/>
    </source>
</evidence>
<sequence>MFHLPRYPPCAPSPCTALKCCAGGYKYMWPELVGQSGEKAKMTIERENPNVGVALLRAGDMRLKDFCCNRVFVYLHSDGTVIRVPKIG</sequence>
<comment type="similarity">
    <text evidence="1">Belongs to the protease inhibitor I13 (potato type I serine protease inhibitor) family.</text>
</comment>
<evidence type="ECO:0000256" key="3">
    <source>
        <dbReference type="ARBA" id="ARBA00022900"/>
    </source>
</evidence>
<dbReference type="EMBL" id="JBANAX010000109">
    <property type="protein sequence ID" value="KAL1222074.1"/>
    <property type="molecule type" value="Genomic_DNA"/>
</dbReference>
<dbReference type="Gene3D" id="3.30.10.10">
    <property type="entry name" value="Trypsin Inhibitor V, subunit A"/>
    <property type="match status" value="1"/>
</dbReference>
<organism evidence="4 5">
    <name type="scientific">Cardamine amara subsp. amara</name>
    <dbReference type="NCBI Taxonomy" id="228776"/>
    <lineage>
        <taxon>Eukaryota</taxon>
        <taxon>Viridiplantae</taxon>
        <taxon>Streptophyta</taxon>
        <taxon>Embryophyta</taxon>
        <taxon>Tracheophyta</taxon>
        <taxon>Spermatophyta</taxon>
        <taxon>Magnoliopsida</taxon>
        <taxon>eudicotyledons</taxon>
        <taxon>Gunneridae</taxon>
        <taxon>Pentapetalae</taxon>
        <taxon>rosids</taxon>
        <taxon>malvids</taxon>
        <taxon>Brassicales</taxon>
        <taxon>Brassicaceae</taxon>
        <taxon>Cardamineae</taxon>
        <taxon>Cardamine</taxon>
    </lineage>
</organism>
<dbReference type="InterPro" id="IPR000864">
    <property type="entry name" value="Prot_inh_pot1"/>
</dbReference>
<dbReference type="AlphaFoldDB" id="A0ABD1BXX3"/>
<keyword evidence="5" id="KW-1185">Reference proteome</keyword>
<keyword evidence="2" id="KW-0646">Protease inhibitor</keyword>
<dbReference type="PANTHER" id="PTHR33091:SF44">
    <property type="entry name" value="SERINE PROTEASE INHIBITOR POTATO INHIBITOR I-TYPE FAMILY PROTEIN"/>
    <property type="match status" value="1"/>
</dbReference>
<protein>
    <submittedName>
        <fullName evidence="4">Proteinase inhibitor</fullName>
    </submittedName>
</protein>
<proteinExistence type="inferred from homology"/>
<evidence type="ECO:0000256" key="2">
    <source>
        <dbReference type="ARBA" id="ARBA00022690"/>
    </source>
</evidence>
<evidence type="ECO:0000256" key="1">
    <source>
        <dbReference type="ARBA" id="ARBA00008210"/>
    </source>
</evidence>
<dbReference type="Pfam" id="PF00280">
    <property type="entry name" value="potato_inhibit"/>
    <property type="match status" value="1"/>
</dbReference>
<dbReference type="PANTHER" id="PTHR33091">
    <property type="entry name" value="PROTEIN, PUTATIVE, EXPRESSED-RELATED"/>
    <property type="match status" value="1"/>
</dbReference>
<comment type="caution">
    <text evidence="4">The sequence shown here is derived from an EMBL/GenBank/DDBJ whole genome shotgun (WGS) entry which is preliminary data.</text>
</comment>